<keyword evidence="3" id="KW-0862">Zinc</keyword>
<evidence type="ECO:0000313" key="11">
    <source>
        <dbReference type="Proteomes" id="UP001465976"/>
    </source>
</evidence>
<dbReference type="Pfam" id="PF00172">
    <property type="entry name" value="Zn_clus"/>
    <property type="match status" value="1"/>
</dbReference>
<proteinExistence type="predicted"/>
<keyword evidence="7" id="KW-0539">Nucleus</keyword>
<feature type="region of interest" description="Disordered" evidence="8">
    <location>
        <begin position="106"/>
        <end position="175"/>
    </location>
</feature>
<keyword evidence="5" id="KW-0238">DNA-binding</keyword>
<comment type="caution">
    <text evidence="10">The sequence shown here is derived from an EMBL/GenBank/DDBJ whole genome shotgun (WGS) entry which is preliminary data.</text>
</comment>
<evidence type="ECO:0000256" key="7">
    <source>
        <dbReference type="ARBA" id="ARBA00023242"/>
    </source>
</evidence>
<dbReference type="EMBL" id="JBAHYK010000709">
    <property type="protein sequence ID" value="KAL0571833.1"/>
    <property type="molecule type" value="Genomic_DNA"/>
</dbReference>
<keyword evidence="6" id="KW-0804">Transcription</keyword>
<feature type="region of interest" description="Disordered" evidence="8">
    <location>
        <begin position="692"/>
        <end position="711"/>
    </location>
</feature>
<organism evidence="10 11">
    <name type="scientific">Marasmius crinis-equi</name>
    <dbReference type="NCBI Taxonomy" id="585013"/>
    <lineage>
        <taxon>Eukaryota</taxon>
        <taxon>Fungi</taxon>
        <taxon>Dikarya</taxon>
        <taxon>Basidiomycota</taxon>
        <taxon>Agaricomycotina</taxon>
        <taxon>Agaricomycetes</taxon>
        <taxon>Agaricomycetidae</taxon>
        <taxon>Agaricales</taxon>
        <taxon>Marasmiineae</taxon>
        <taxon>Marasmiaceae</taxon>
        <taxon>Marasmius</taxon>
    </lineage>
</organism>
<dbReference type="PANTHER" id="PTHR31313:SF81">
    <property type="entry name" value="TY1 ENHANCER ACTIVATOR"/>
    <property type="match status" value="1"/>
</dbReference>
<dbReference type="InterPro" id="IPR036864">
    <property type="entry name" value="Zn2-C6_fun-type_DNA-bd_sf"/>
</dbReference>
<dbReference type="InterPro" id="IPR007219">
    <property type="entry name" value="XnlR_reg_dom"/>
</dbReference>
<feature type="region of interest" description="Disordered" evidence="8">
    <location>
        <begin position="1"/>
        <end position="30"/>
    </location>
</feature>
<dbReference type="PROSITE" id="PS00463">
    <property type="entry name" value="ZN2_CY6_FUNGAL_1"/>
    <property type="match status" value="1"/>
</dbReference>
<feature type="region of interest" description="Disordered" evidence="8">
    <location>
        <begin position="640"/>
        <end position="680"/>
    </location>
</feature>
<evidence type="ECO:0000256" key="8">
    <source>
        <dbReference type="SAM" id="MobiDB-lite"/>
    </source>
</evidence>
<dbReference type="PANTHER" id="PTHR31313">
    <property type="entry name" value="TY1 ENHANCER ACTIVATOR"/>
    <property type="match status" value="1"/>
</dbReference>
<feature type="compositionally biased region" description="Polar residues" evidence="8">
    <location>
        <begin position="694"/>
        <end position="703"/>
    </location>
</feature>
<dbReference type="CDD" id="cd00067">
    <property type="entry name" value="GAL4"/>
    <property type="match status" value="1"/>
</dbReference>
<dbReference type="Proteomes" id="UP001465976">
    <property type="component" value="Unassembled WGS sequence"/>
</dbReference>
<name>A0ABR3F9S0_9AGAR</name>
<evidence type="ECO:0000256" key="5">
    <source>
        <dbReference type="ARBA" id="ARBA00023125"/>
    </source>
</evidence>
<evidence type="ECO:0000256" key="4">
    <source>
        <dbReference type="ARBA" id="ARBA00023015"/>
    </source>
</evidence>
<dbReference type="InterPro" id="IPR051615">
    <property type="entry name" value="Transcr_Regulatory_Elem"/>
</dbReference>
<dbReference type="Gene3D" id="4.10.240.10">
    <property type="entry name" value="Zn(2)-C6 fungal-type DNA-binding domain"/>
    <property type="match status" value="1"/>
</dbReference>
<sequence>MSNNPKKRPPSADKDREGPAKARKKTSRACNGCRERKIKCDGKRPACGSCVTYNIASECSYSQDQDHRRIAPKQYVKALEQRVKFLESVLAEKNIVPDGFNVGVDLGDDGGSTDGEGSTDGGSVGDPNVAVSRLKIDDETGEPRQYGPTSVFMHMPEPSGPYLSSTPSNREPGEESSGYIYSLLHHASSQSPGTPEVKSPFPEFDWSKNLPYVEGMDAALHDELIALFFTYFNDWCCWVSSSLFIRDMVQCLRWDTEPHCRTSYYSPMLHNAILSMAANFCDDARLGTKDRGKLFAARAIERIGHEGERPMLSTVSALMLLGSYHSGNAKQTLGYMYAGMGLRTCQTLGLGIDCSGSSLISPCLKRERDRTFYMAYIQDKLWGAYVGRSASMILSDNETPLPVVEERRDKAPWIPVDRAKEMSTSDALKTDAFPPSWSSTCFLWTCKLAVLSERVTETVYSFHANLYSMRTQDVVSTLNLQLGEWYSNLPQGLVISPYSPKIPPPHVIMIHAMYHFVVILLHRPFYSGNPARKQMHLHDLSVSRCDSAAAQLVQMIELYRKCPGLRYAPISLTQMTFIAGTIHLLGAVSQENKRSEKRFRSALTGANDCVQALVEMGQTWQCGTQSGEVLENLIRDWCPSGSRDVPTPTSSGTATAVETPGQYTGSSEMTLHDSLSDPSSDLTKELIRLGWAPPSTNTQSQPRATGMPPNSVLSSNGFLTELPPSTFSTLDQLSVLRGTQYQPPPVQTGQVDSDVPDTSWNIDYQSASLEEANAWANLFGVENSFGWGYTYTHNWEGNPGQGFATQPPYSGQ</sequence>
<keyword evidence="4" id="KW-0805">Transcription regulation</keyword>
<dbReference type="CDD" id="cd14723">
    <property type="entry name" value="ZIP_Ppr1"/>
    <property type="match status" value="1"/>
</dbReference>
<gene>
    <name evidence="10" type="ORF">V5O48_010129</name>
</gene>
<feature type="compositionally biased region" description="Gly residues" evidence="8">
    <location>
        <begin position="109"/>
        <end position="124"/>
    </location>
</feature>
<evidence type="ECO:0000256" key="1">
    <source>
        <dbReference type="ARBA" id="ARBA00004123"/>
    </source>
</evidence>
<keyword evidence="11" id="KW-1185">Reference proteome</keyword>
<keyword evidence="2" id="KW-0479">Metal-binding</keyword>
<feature type="compositionally biased region" description="Basic and acidic residues" evidence="8">
    <location>
        <begin position="10"/>
        <end position="20"/>
    </location>
</feature>
<reference evidence="10 11" key="1">
    <citation type="submission" date="2024-02" db="EMBL/GenBank/DDBJ databases">
        <title>A draft genome for the cacao thread blight pathogen Marasmius crinis-equi.</title>
        <authorList>
            <person name="Cohen S.P."/>
            <person name="Baruah I.K."/>
            <person name="Amoako-Attah I."/>
            <person name="Bukari Y."/>
            <person name="Meinhardt L.W."/>
            <person name="Bailey B.A."/>
        </authorList>
    </citation>
    <scope>NUCLEOTIDE SEQUENCE [LARGE SCALE GENOMIC DNA]</scope>
    <source>
        <strain evidence="10 11">GH-76</strain>
    </source>
</reference>
<protein>
    <recommendedName>
        <fullName evidence="9">Zn(2)-C6 fungal-type domain-containing protein</fullName>
    </recommendedName>
</protein>
<dbReference type="SMART" id="SM00066">
    <property type="entry name" value="GAL4"/>
    <property type="match status" value="1"/>
</dbReference>
<accession>A0ABR3F9S0</accession>
<evidence type="ECO:0000313" key="10">
    <source>
        <dbReference type="EMBL" id="KAL0571833.1"/>
    </source>
</evidence>
<dbReference type="Pfam" id="PF04082">
    <property type="entry name" value="Fungal_trans"/>
    <property type="match status" value="1"/>
</dbReference>
<evidence type="ECO:0000256" key="6">
    <source>
        <dbReference type="ARBA" id="ARBA00023163"/>
    </source>
</evidence>
<dbReference type="PROSITE" id="PS50048">
    <property type="entry name" value="ZN2_CY6_FUNGAL_2"/>
    <property type="match status" value="1"/>
</dbReference>
<dbReference type="SMART" id="SM00906">
    <property type="entry name" value="Fungal_trans"/>
    <property type="match status" value="1"/>
</dbReference>
<evidence type="ECO:0000256" key="2">
    <source>
        <dbReference type="ARBA" id="ARBA00022723"/>
    </source>
</evidence>
<feature type="compositionally biased region" description="Polar residues" evidence="8">
    <location>
        <begin position="647"/>
        <end position="669"/>
    </location>
</feature>
<comment type="subcellular location">
    <subcellularLocation>
        <location evidence="1">Nucleus</location>
    </subcellularLocation>
</comment>
<dbReference type="SUPFAM" id="SSF57701">
    <property type="entry name" value="Zn2/Cys6 DNA-binding domain"/>
    <property type="match status" value="1"/>
</dbReference>
<evidence type="ECO:0000256" key="3">
    <source>
        <dbReference type="ARBA" id="ARBA00022833"/>
    </source>
</evidence>
<dbReference type="InterPro" id="IPR001138">
    <property type="entry name" value="Zn2Cys6_DnaBD"/>
</dbReference>
<evidence type="ECO:0000259" key="9">
    <source>
        <dbReference type="PROSITE" id="PS50048"/>
    </source>
</evidence>
<feature type="domain" description="Zn(2)-C6 fungal-type" evidence="9">
    <location>
        <begin position="29"/>
        <end position="61"/>
    </location>
</feature>
<dbReference type="CDD" id="cd12148">
    <property type="entry name" value="fungal_TF_MHR"/>
    <property type="match status" value="1"/>
</dbReference>